<dbReference type="PROSITE" id="PS00061">
    <property type="entry name" value="ADH_SHORT"/>
    <property type="match status" value="1"/>
</dbReference>
<evidence type="ECO:0000313" key="9">
    <source>
        <dbReference type="EMBL" id="MUV15564.1"/>
    </source>
</evidence>
<feature type="domain" description="NAD(P)-binding" evidence="8">
    <location>
        <begin position="5"/>
        <end position="323"/>
    </location>
</feature>
<dbReference type="AlphaFoldDB" id="A0A7C9LN53"/>
<evidence type="ECO:0000256" key="7">
    <source>
        <dbReference type="RuleBase" id="RU004473"/>
    </source>
</evidence>
<comment type="caution">
    <text evidence="9">The sequence shown here is derived from an EMBL/GenBank/DDBJ whole genome shotgun (WGS) entry which is preliminary data.</text>
</comment>
<dbReference type="GO" id="GO:0009225">
    <property type="term" value="P:nucleotide-sugar metabolic process"/>
    <property type="evidence" value="ECO:0007669"/>
    <property type="project" value="InterPro"/>
</dbReference>
<dbReference type="EC" id="4.2.1.46" evidence="4 7"/>
<evidence type="ECO:0000313" key="10">
    <source>
        <dbReference type="Proteomes" id="UP000479692"/>
    </source>
</evidence>
<dbReference type="InterPro" id="IPR005888">
    <property type="entry name" value="dTDP_Gluc_deHydtase"/>
</dbReference>
<dbReference type="InterPro" id="IPR036291">
    <property type="entry name" value="NAD(P)-bd_dom_sf"/>
</dbReference>
<evidence type="ECO:0000259" key="8">
    <source>
        <dbReference type="Pfam" id="PF16363"/>
    </source>
</evidence>
<keyword evidence="10" id="KW-1185">Reference proteome</keyword>
<dbReference type="Gene3D" id="3.40.50.720">
    <property type="entry name" value="NAD(P)-binding Rossmann-like Domain"/>
    <property type="match status" value="1"/>
</dbReference>
<comment type="cofactor">
    <cofactor evidence="2 7">
        <name>NAD(+)</name>
        <dbReference type="ChEBI" id="CHEBI:57540"/>
    </cofactor>
</comment>
<dbReference type="PANTHER" id="PTHR43000">
    <property type="entry name" value="DTDP-D-GLUCOSE 4,6-DEHYDRATASE-RELATED"/>
    <property type="match status" value="1"/>
</dbReference>
<evidence type="ECO:0000256" key="3">
    <source>
        <dbReference type="ARBA" id="ARBA00008178"/>
    </source>
</evidence>
<accession>A0A7C9LN53</accession>
<protein>
    <recommendedName>
        <fullName evidence="4 7">dTDP-glucose 4,6-dehydratase</fullName>
        <ecNumber evidence="4 7">4.2.1.46</ecNumber>
    </recommendedName>
</protein>
<evidence type="ECO:0000256" key="2">
    <source>
        <dbReference type="ARBA" id="ARBA00001911"/>
    </source>
</evidence>
<dbReference type="InterPro" id="IPR016040">
    <property type="entry name" value="NAD(P)-bd_dom"/>
</dbReference>
<evidence type="ECO:0000256" key="4">
    <source>
        <dbReference type="ARBA" id="ARBA00011990"/>
    </source>
</evidence>
<dbReference type="RefSeq" id="WP_331713507.1">
    <property type="nucleotide sequence ID" value="NZ_WOXT01000005.1"/>
</dbReference>
<dbReference type="SUPFAM" id="SSF51735">
    <property type="entry name" value="NAD(P)-binding Rossmann-fold domains"/>
    <property type="match status" value="1"/>
</dbReference>
<keyword evidence="5" id="KW-0520">NAD</keyword>
<dbReference type="Pfam" id="PF16363">
    <property type="entry name" value="GDP_Man_Dehyd"/>
    <property type="match status" value="1"/>
</dbReference>
<sequence>MTTWLVTGGAGFIGGNFVLDAVRRGVRVVNLDALTYAGNVDTLAPLSGNANHVFVEGDIGDRALVDRLLREHAPDAVINFAAESHVDRSIDGPAAFVQTNVVGTLALLESARDYWKALQGDAKSAFRFLHVSTDEVYGSLGETGKFTETTPYAPNSPYSASKAASDHLVRAFHHTYGLPVLTTNCSNNYGPYQFPEKLIPLIIARALAGEPLPVYGDGKNVRDWLYVGDHCAAIRAVLEGGRVGETYNVGGDAERQNIDVVRTICALLDERRPREDGKKRETQITFVADRPGHDRRYAIDADKLKAELGWKPEHTFEQGIADTVDWYLAHQDWVGRVTDGSYRLERIGTAA</sequence>
<dbReference type="CDD" id="cd05246">
    <property type="entry name" value="dTDP_GD_SDR_e"/>
    <property type="match status" value="1"/>
</dbReference>
<evidence type="ECO:0000256" key="5">
    <source>
        <dbReference type="ARBA" id="ARBA00023027"/>
    </source>
</evidence>
<evidence type="ECO:0000256" key="1">
    <source>
        <dbReference type="ARBA" id="ARBA00001539"/>
    </source>
</evidence>
<evidence type="ECO:0000256" key="6">
    <source>
        <dbReference type="ARBA" id="ARBA00023239"/>
    </source>
</evidence>
<dbReference type="NCBIfam" id="TIGR01181">
    <property type="entry name" value="dTDP_gluc_dehyt"/>
    <property type="match status" value="1"/>
</dbReference>
<dbReference type="Gene3D" id="3.90.25.10">
    <property type="entry name" value="UDP-galactose 4-epimerase, domain 1"/>
    <property type="match status" value="1"/>
</dbReference>
<dbReference type="Proteomes" id="UP000479692">
    <property type="component" value="Unassembled WGS sequence"/>
</dbReference>
<comment type="catalytic activity">
    <reaction evidence="1 7">
        <text>dTDP-alpha-D-glucose = dTDP-4-dehydro-6-deoxy-alpha-D-glucose + H2O</text>
        <dbReference type="Rhea" id="RHEA:17221"/>
        <dbReference type="ChEBI" id="CHEBI:15377"/>
        <dbReference type="ChEBI" id="CHEBI:57477"/>
        <dbReference type="ChEBI" id="CHEBI:57649"/>
        <dbReference type="EC" id="4.2.1.46"/>
    </reaction>
</comment>
<dbReference type="EMBL" id="WOXT01000005">
    <property type="protein sequence ID" value="MUV15564.1"/>
    <property type="molecule type" value="Genomic_DNA"/>
</dbReference>
<dbReference type="GO" id="GO:0008460">
    <property type="term" value="F:dTDP-glucose 4,6-dehydratase activity"/>
    <property type="evidence" value="ECO:0007669"/>
    <property type="project" value="UniProtKB-EC"/>
</dbReference>
<organism evidence="9 10">
    <name type="scientific">Noviluteimonas gilva</name>
    <dbReference type="NCBI Taxonomy" id="2682097"/>
    <lineage>
        <taxon>Bacteria</taxon>
        <taxon>Pseudomonadati</taxon>
        <taxon>Pseudomonadota</taxon>
        <taxon>Gammaproteobacteria</taxon>
        <taxon>Lysobacterales</taxon>
        <taxon>Lysobacteraceae</taxon>
        <taxon>Noviluteimonas</taxon>
    </lineage>
</organism>
<name>A0A7C9LN53_9GAMM</name>
<proteinExistence type="inferred from homology"/>
<reference evidence="9 10" key="1">
    <citation type="submission" date="2019-12" db="EMBL/GenBank/DDBJ databases">
        <authorList>
            <person name="Xu J."/>
        </authorList>
    </citation>
    <scope>NUCLEOTIDE SEQUENCE [LARGE SCALE GENOMIC DNA]</scope>
    <source>
        <strain evidence="9 10">HX-5-24</strain>
    </source>
</reference>
<comment type="similarity">
    <text evidence="3 7">Belongs to the NAD(P)-dependent epimerase/dehydratase family. dTDP-glucose dehydratase subfamily.</text>
</comment>
<dbReference type="InterPro" id="IPR020904">
    <property type="entry name" value="Sc_DH/Rdtase_CS"/>
</dbReference>
<gene>
    <name evidence="9" type="primary">rfbB</name>
    <name evidence="9" type="ORF">GN331_15275</name>
</gene>
<keyword evidence="6 7" id="KW-0456">Lyase</keyword>